<dbReference type="GO" id="GO:0008360">
    <property type="term" value="P:regulation of cell shape"/>
    <property type="evidence" value="ECO:0007669"/>
    <property type="project" value="UniProtKB-KW"/>
</dbReference>
<keyword evidence="9" id="KW-1185">Reference proteome</keyword>
<dbReference type="PANTHER" id="PTHR21198">
    <property type="entry name" value="GLUTAMATE RACEMASE"/>
    <property type="match status" value="1"/>
</dbReference>
<dbReference type="GO" id="GO:0009252">
    <property type="term" value="P:peptidoglycan biosynthetic process"/>
    <property type="evidence" value="ECO:0007669"/>
    <property type="project" value="UniProtKB-UniRule"/>
</dbReference>
<dbReference type="PANTHER" id="PTHR21198:SF2">
    <property type="entry name" value="GLUTAMATE RACEMASE"/>
    <property type="match status" value="1"/>
</dbReference>
<dbReference type="InterPro" id="IPR015942">
    <property type="entry name" value="Asp/Glu/hydantoin_racemase"/>
</dbReference>
<evidence type="ECO:0000313" key="9">
    <source>
        <dbReference type="Proteomes" id="UP000184327"/>
    </source>
</evidence>
<dbReference type="Pfam" id="PF01177">
    <property type="entry name" value="Asp_Glu_race"/>
    <property type="match status" value="1"/>
</dbReference>
<dbReference type="NCBIfam" id="TIGR00067">
    <property type="entry name" value="glut_race"/>
    <property type="match status" value="1"/>
</dbReference>
<dbReference type="PROSITE" id="PS00923">
    <property type="entry name" value="ASP_GLU_RACEMASE_1"/>
    <property type="match status" value="1"/>
</dbReference>
<comment type="function">
    <text evidence="7">Provides the (R)-glutamate required for cell wall biosynthesis.</text>
</comment>
<evidence type="ECO:0000256" key="6">
    <source>
        <dbReference type="ARBA" id="ARBA00023316"/>
    </source>
</evidence>
<comment type="similarity">
    <text evidence="7">Belongs to the aspartate/glutamate racemases family.</text>
</comment>
<dbReference type="InterPro" id="IPR001920">
    <property type="entry name" value="Asp/Glu_race"/>
</dbReference>
<evidence type="ECO:0000256" key="2">
    <source>
        <dbReference type="ARBA" id="ARBA00013090"/>
    </source>
</evidence>
<reference evidence="8 9" key="1">
    <citation type="submission" date="2016-11" db="EMBL/GenBank/DDBJ databases">
        <authorList>
            <person name="Jaros S."/>
            <person name="Januszkiewicz K."/>
            <person name="Wedrychowicz H."/>
        </authorList>
    </citation>
    <scope>NUCLEOTIDE SEQUENCE [LARGE SCALE GENOMIC DNA]</scope>
    <source>
        <strain evidence="8 9">DSM 16112</strain>
    </source>
</reference>
<feature type="active site" description="Proton donor/acceptor" evidence="7">
    <location>
        <position position="191"/>
    </location>
</feature>
<evidence type="ECO:0000256" key="4">
    <source>
        <dbReference type="ARBA" id="ARBA00022984"/>
    </source>
</evidence>
<dbReference type="HAMAP" id="MF_00258">
    <property type="entry name" value="Glu_racemase"/>
    <property type="match status" value="1"/>
</dbReference>
<keyword evidence="4 7" id="KW-0573">Peptidoglycan synthesis</keyword>
<dbReference type="AlphaFoldDB" id="A0A1M4Z236"/>
<sequence>MSRYYPEQPIGVFDSGVGGLSILNALRQQMPAERFLYFADSAHAPYGERSAEYVLERSRRITQMLLHDCHVKALVVACNTATAVAIESLRQEHPDLILIGVEPALKPAIRLSQTGQIAVLGTAATVSSPRFRQLHQSLRHQAQFHVVACSGLADAIEQDHGSRIEALCQRYLGTLPFGHASGHIDTIVLGCTHYPFARAAMQRVTGADIHYVETGLPVALHTRRRLEQAQLLHPGTPSPAHPLLELHSSGDALALQEMARRHLQTPAE</sequence>
<dbReference type="InterPro" id="IPR004391">
    <property type="entry name" value="Glu_race"/>
</dbReference>
<dbReference type="EC" id="5.1.1.3" evidence="2 7"/>
<comment type="pathway">
    <text evidence="7">Cell wall biogenesis; peptidoglycan biosynthesis.</text>
</comment>
<dbReference type="SUPFAM" id="SSF53681">
    <property type="entry name" value="Aspartate/glutamate racemase"/>
    <property type="match status" value="2"/>
</dbReference>
<comment type="catalytic activity">
    <reaction evidence="1 7">
        <text>L-glutamate = D-glutamate</text>
        <dbReference type="Rhea" id="RHEA:12813"/>
        <dbReference type="ChEBI" id="CHEBI:29985"/>
        <dbReference type="ChEBI" id="CHEBI:29986"/>
        <dbReference type="EC" id="5.1.1.3"/>
    </reaction>
</comment>
<feature type="active site" description="Proton donor/acceptor" evidence="7">
    <location>
        <position position="78"/>
    </location>
</feature>
<dbReference type="OrthoDB" id="9801055at2"/>
<keyword evidence="3 7" id="KW-0133">Cell shape</keyword>
<dbReference type="GO" id="GO:0071555">
    <property type="term" value="P:cell wall organization"/>
    <property type="evidence" value="ECO:0007669"/>
    <property type="project" value="UniProtKB-KW"/>
</dbReference>
<evidence type="ECO:0000313" key="8">
    <source>
        <dbReference type="EMBL" id="SHF11867.1"/>
    </source>
</evidence>
<name>A0A1M4Z236_9BURK</name>
<keyword evidence="5 7" id="KW-0413">Isomerase</keyword>
<dbReference type="EMBL" id="FQUZ01000013">
    <property type="protein sequence ID" value="SHF11867.1"/>
    <property type="molecule type" value="Genomic_DNA"/>
</dbReference>
<proteinExistence type="inferred from homology"/>
<feature type="binding site" evidence="7">
    <location>
        <begin position="14"/>
        <end position="15"/>
    </location>
    <ligand>
        <name>substrate</name>
    </ligand>
</feature>
<evidence type="ECO:0000256" key="5">
    <source>
        <dbReference type="ARBA" id="ARBA00023235"/>
    </source>
</evidence>
<gene>
    <name evidence="7" type="primary">murI</name>
    <name evidence="8" type="ORF">SAMN02745117_01358</name>
</gene>
<dbReference type="UniPathway" id="UPA00219"/>
<evidence type="ECO:0000256" key="7">
    <source>
        <dbReference type="HAMAP-Rule" id="MF_00258"/>
    </source>
</evidence>
<dbReference type="Gene3D" id="3.40.50.1860">
    <property type="match status" value="2"/>
</dbReference>
<feature type="binding site" evidence="7">
    <location>
        <begin position="79"/>
        <end position="80"/>
    </location>
    <ligand>
        <name>substrate</name>
    </ligand>
</feature>
<dbReference type="RefSeq" id="WP_073355946.1">
    <property type="nucleotide sequence ID" value="NZ_FQUZ01000013.1"/>
</dbReference>
<dbReference type="Proteomes" id="UP000184327">
    <property type="component" value="Unassembled WGS sequence"/>
</dbReference>
<feature type="binding site" evidence="7">
    <location>
        <begin position="192"/>
        <end position="193"/>
    </location>
    <ligand>
        <name>substrate</name>
    </ligand>
</feature>
<dbReference type="InterPro" id="IPR018187">
    <property type="entry name" value="Asp/Glu_racemase_AS_1"/>
</dbReference>
<protein>
    <recommendedName>
        <fullName evidence="2 7">Glutamate racemase</fullName>
        <ecNumber evidence="2 7">5.1.1.3</ecNumber>
    </recommendedName>
</protein>
<organism evidence="8 9">
    <name type="scientific">Lampropedia hyalina DSM 16112</name>
    <dbReference type="NCBI Taxonomy" id="1122156"/>
    <lineage>
        <taxon>Bacteria</taxon>
        <taxon>Pseudomonadati</taxon>
        <taxon>Pseudomonadota</taxon>
        <taxon>Betaproteobacteria</taxon>
        <taxon>Burkholderiales</taxon>
        <taxon>Comamonadaceae</taxon>
        <taxon>Lampropedia</taxon>
    </lineage>
</organism>
<keyword evidence="6 7" id="KW-0961">Cell wall biogenesis/degradation</keyword>
<evidence type="ECO:0000256" key="1">
    <source>
        <dbReference type="ARBA" id="ARBA00001602"/>
    </source>
</evidence>
<accession>A0A1M4Z236</accession>
<evidence type="ECO:0000256" key="3">
    <source>
        <dbReference type="ARBA" id="ARBA00022960"/>
    </source>
</evidence>
<feature type="binding site" evidence="7">
    <location>
        <begin position="46"/>
        <end position="47"/>
    </location>
    <ligand>
        <name>substrate</name>
    </ligand>
</feature>
<dbReference type="STRING" id="1122156.SAMN02745117_01358"/>
<dbReference type="GO" id="GO:0008881">
    <property type="term" value="F:glutamate racemase activity"/>
    <property type="evidence" value="ECO:0007669"/>
    <property type="project" value="UniProtKB-UniRule"/>
</dbReference>